<reference evidence="3 4" key="1">
    <citation type="submission" date="2016-02" db="EMBL/GenBank/DDBJ databases">
        <title>Genome analysis of coral dinoflagellate symbionts highlights evolutionary adaptations to a symbiotic lifestyle.</title>
        <authorList>
            <person name="Aranda M."/>
            <person name="Li Y."/>
            <person name="Liew Y.J."/>
            <person name="Baumgarten S."/>
            <person name="Simakov O."/>
            <person name="Wilson M."/>
            <person name="Piel J."/>
            <person name="Ashoor H."/>
            <person name="Bougouffa S."/>
            <person name="Bajic V.B."/>
            <person name="Ryu T."/>
            <person name="Ravasi T."/>
            <person name="Bayer T."/>
            <person name="Micklem G."/>
            <person name="Kim H."/>
            <person name="Bhak J."/>
            <person name="Lajeunesse T.C."/>
            <person name="Voolstra C.R."/>
        </authorList>
    </citation>
    <scope>NUCLEOTIDE SEQUENCE [LARGE SCALE GENOMIC DNA]</scope>
    <source>
        <strain evidence="3 4">CCMP2467</strain>
    </source>
</reference>
<evidence type="ECO:0000256" key="1">
    <source>
        <dbReference type="ARBA" id="ARBA00023172"/>
    </source>
</evidence>
<name>A0A1Q9ERS0_SYMMI</name>
<keyword evidence="1" id="KW-0233">DNA recombination</keyword>
<gene>
    <name evidence="3" type="ORF">AK812_SmicGene6253</name>
</gene>
<dbReference type="EMBL" id="LSRX01000084">
    <property type="protein sequence ID" value="OLQ10116.1"/>
    <property type="molecule type" value="Genomic_DNA"/>
</dbReference>
<keyword evidence="4" id="KW-1185">Reference proteome</keyword>
<comment type="caution">
    <text evidence="3">The sequence shown here is derived from an EMBL/GenBank/DDBJ whole genome shotgun (WGS) entry which is preliminary data.</text>
</comment>
<evidence type="ECO:0000313" key="4">
    <source>
        <dbReference type="Proteomes" id="UP000186817"/>
    </source>
</evidence>
<dbReference type="GO" id="GO:0006310">
    <property type="term" value="P:DNA recombination"/>
    <property type="evidence" value="ECO:0007669"/>
    <property type="project" value="UniProtKB-KW"/>
</dbReference>
<proteinExistence type="predicted"/>
<evidence type="ECO:0000313" key="3">
    <source>
        <dbReference type="EMBL" id="OLQ10116.1"/>
    </source>
</evidence>
<dbReference type="OrthoDB" id="427271at2759"/>
<feature type="region of interest" description="Disordered" evidence="2">
    <location>
        <begin position="670"/>
        <end position="698"/>
    </location>
</feature>
<evidence type="ECO:0000256" key="2">
    <source>
        <dbReference type="SAM" id="MobiDB-lite"/>
    </source>
</evidence>
<dbReference type="InterPro" id="IPR011010">
    <property type="entry name" value="DNA_brk_join_enz"/>
</dbReference>
<dbReference type="Gene3D" id="1.10.443.10">
    <property type="entry name" value="Intergrase catalytic core"/>
    <property type="match status" value="1"/>
</dbReference>
<feature type="region of interest" description="Disordered" evidence="2">
    <location>
        <begin position="1846"/>
        <end position="1882"/>
    </location>
</feature>
<protein>
    <submittedName>
        <fullName evidence="3">Uncharacterized protein</fullName>
    </submittedName>
</protein>
<dbReference type="GO" id="GO:0003677">
    <property type="term" value="F:DNA binding"/>
    <property type="evidence" value="ECO:0007669"/>
    <property type="project" value="InterPro"/>
</dbReference>
<organism evidence="3 4">
    <name type="scientific">Symbiodinium microadriaticum</name>
    <name type="common">Dinoflagellate</name>
    <name type="synonym">Zooxanthella microadriatica</name>
    <dbReference type="NCBI Taxonomy" id="2951"/>
    <lineage>
        <taxon>Eukaryota</taxon>
        <taxon>Sar</taxon>
        <taxon>Alveolata</taxon>
        <taxon>Dinophyceae</taxon>
        <taxon>Suessiales</taxon>
        <taxon>Symbiodiniaceae</taxon>
        <taxon>Symbiodinium</taxon>
    </lineage>
</organism>
<dbReference type="Proteomes" id="UP000186817">
    <property type="component" value="Unassembled WGS sequence"/>
</dbReference>
<dbReference type="InterPro" id="IPR013762">
    <property type="entry name" value="Integrase-like_cat_sf"/>
</dbReference>
<dbReference type="GO" id="GO:0015074">
    <property type="term" value="P:DNA integration"/>
    <property type="evidence" value="ECO:0007669"/>
    <property type="project" value="InterPro"/>
</dbReference>
<feature type="compositionally biased region" description="Basic and acidic residues" evidence="2">
    <location>
        <begin position="1856"/>
        <end position="1866"/>
    </location>
</feature>
<feature type="region of interest" description="Disordered" evidence="2">
    <location>
        <begin position="379"/>
        <end position="401"/>
    </location>
</feature>
<dbReference type="SUPFAM" id="SSF56349">
    <property type="entry name" value="DNA breaking-rejoining enzymes"/>
    <property type="match status" value="1"/>
</dbReference>
<sequence>MLAGVADFVRDVQGLLGTRMGEEEGQWVIASASSSASAVPEYPLSQRPRVSDFQARQSLAASFPVLPDSCLALCSSLTGSELSARERAERSWLAGCWAGAVLRNQVSRPDPSPALGLSSRYYCILRVEGQPAPIVVSSLAAFRRVVGTNLGDSVTHGFPSVAECRDMDFEALVPAETGSVEIVEFSWPVAFADQVSYQCLAYCIMKRPSGFLLCVPEGFFPQEELDKGQLAAEAEGLGPSFNVVAPAVALGAGGEWTTPPGGEMVQAVVVDLEARLSAQVSPADMSQTSLYTFKDDVPNIFPLASEVIRQAREWVTTVDVLVHDRSGYQTAVSAAEVPATTRAEKAKVPKRPTVQQLAVQQSKMMELLSAVVNRLDSLQPPFSDPKAGAALPEPAPHQPPHAAELLQQPLSSALPPYQMVPKSLASVLGPPPPSRLQAPAAREQVDLEEQAARCTGIGEVPLGGAEGSQLTSAVLAQSQALVALVSQLSGAAADPLLETQACQGSSVRGSVGRAKLQQELAQRSGTFAAKIRQNLERKMDPTGMLPTDQVSYMRYLERHGAFANQPLLGLLAWQTAQCLDLLQANSLEGARDIMSLMFLMLDQAAQDGGDYSLAWLLTLQSDPPAGVFQKPSSLPGSSLQTFSPLAEQRWVTVSLAYVKELETIALRRAEGAPKAKHPQKPAPPPAPPSVETSEVPGSSLDFPAPSRSLADVFPLKGLAFAEDGEFDFCSWVSAIPRLLRGAKTQFAHFIGATLSLRRDPTLSPSTALFPLPLCYEDVFSHRPCGSAKARLLVSVRRATHLVAMGLNFLRAGCKPVSVQTLRRPPNHAQKQVFRRLVGLVRACARLAGSVPSCAGRRGMHVIARLAEVAAYLDRAGLSPGSYSTGAVPETGAKVPHDPGPEALMPYGPIVADNVVLHGKGAWDLAEHLEPDLKMAFLEPEVIRFSGLDSPCASFVSEDKGQLLRLCKLWDASRLLALAPAPLPDRALTRIFGAFKAPGKQRQIGDRRGQNSWECRLAGPSRHLPTGSLLARIHVPRGMCLSGCVTDRRDFYTQAKVSFERSRTNCVGPSFSLGSFRGTSAYEEFVELQALGQGWALSACEGRFSLPARPALLVSDETPVYPAFRALLQGDAGGVEFATAGHIGLLQAYGCLLGPGRLQSKLRVASSGPWSGLIIDDFFSLSCEAASFVAGSPSAASKQLLQAKAAYAAEAVLGSDEKDVISQRVLRVAGAELDTSPQTTKDGLALAAYPVSKRLALAAASLRAAQCLQITPELADMLCGSWVACLMYRRCLMSVLDRLFAVGRGPPDSPPPRDSLQPLTRRAAGELQLLAVLAPVICSNLSAEPCDRVFATDASTTHGAVCTRPVDPASSLDFWLASDVKGAPVHLAPGPEGPSHDFLVHNGTWLPDEASGAADAPPVSVTKPEAFDFDFLEVGSSGGTIAKQLAKGFSKVGPLVDPLRSRQYDLGSPALRDWLLFLVSEARVRALLLSPPSASFHPALRPPLRSFARPFGLDPSEPATRAGNLALASCFLVFRAAVRWQVPAVLAVPASSLILRLSWWTALCRQPGVKVFGFSASSGRAGKSRALSLLSFRVDLSALRSESVGASLSSASRIWLSCPKAARCVASAFAKALLRQPAVPLPPAPGLENLAVNDLLCGAGWSVASVWRWPNPRHINVLESLAVAAVARACALEGKDQKVTVLSDSAVSRGAIAKGRSSSHQLRPVLLRICADLIAGGTYLGLHHAPTRLNVADDPTRAKQLRPPASRSLLDSFGPGGSSILLGFANLSASSAGWVRLSSLLVLRCSKGSGFWFAEALASPLRRELGERPGLGEPAADEPREGRLFDATLGFPGEGPLEPRHSKDEARRRARSQSQLPQGRPVLQRTTDNRQQLLLNFEAWLKERGTALTDFWSAAAELVSSTLTIYGRELFDAGYPYWHYAETINGVASKRPILRRHLQGAWDLAFSWMALEPHTHHTAMPSVVLLALLSVCLIWGWRTEAGIFGLCWGALLRIGEATSAVRSSLILPRDVLWTQRYVLLRIGEPKTRNRAARHQAAKLEPADLVQLVDCAFRHLPGGARLWPGSSQTLRRRLDSALERLGILPRMSERPLDLGSFRPGGATHMLQICEDSELVRRRGRWVSHRVMEIYLQEVAAATFYPSLPPAVRQQVLQAACCFPEVLKQSLAWTRDNIPTQMWYHLWP</sequence>
<accession>A0A1Q9ERS0</accession>